<protein>
    <submittedName>
        <fullName evidence="2">Sugar phosphate isomerase</fullName>
    </submittedName>
</protein>
<dbReference type="Proteomes" id="UP001156905">
    <property type="component" value="Unassembled WGS sequence"/>
</dbReference>
<dbReference type="Gene3D" id="3.20.20.150">
    <property type="entry name" value="Divalent-metal-dependent TIM barrel enzymes"/>
    <property type="match status" value="1"/>
</dbReference>
<dbReference type="PANTHER" id="PTHR12110:SF53">
    <property type="entry name" value="BLR5974 PROTEIN"/>
    <property type="match status" value="1"/>
</dbReference>
<organism evidence="2 3">
    <name type="scientific">Bradyrhizobium iriomotense</name>
    <dbReference type="NCBI Taxonomy" id="441950"/>
    <lineage>
        <taxon>Bacteria</taxon>
        <taxon>Pseudomonadati</taxon>
        <taxon>Pseudomonadota</taxon>
        <taxon>Alphaproteobacteria</taxon>
        <taxon>Hyphomicrobiales</taxon>
        <taxon>Nitrobacteraceae</taxon>
        <taxon>Bradyrhizobium</taxon>
    </lineage>
</organism>
<dbReference type="SUPFAM" id="SSF51658">
    <property type="entry name" value="Xylose isomerase-like"/>
    <property type="match status" value="1"/>
</dbReference>
<sequence length="273" mass="30475">MSAVLPVLGAALSIRSIPAHRDWLLERQRDLEIQDFFRADLLDSDWRTTASEIKQMLAGHTGRLGIHGPFWGFKIDSHDPMIRQAVTKRLLQGLDAADFLGATQMVIHSPFTTWDHNNLDLYPESRGTLVERVRATLAEVIARAETIGCEVVIENIEDKDPRDRVRLAKALESPKVRVSLDTGHANYAHVSTGAPPVDYYVDAAGDMLTHVHLQDTDGFADRHWAPGEGNIRWTAVFRALGRLTSNPRLILELRNHDHVRAGAAYLKSLGLAE</sequence>
<evidence type="ECO:0000313" key="3">
    <source>
        <dbReference type="Proteomes" id="UP001156905"/>
    </source>
</evidence>
<dbReference type="Pfam" id="PF01261">
    <property type="entry name" value="AP_endonuc_2"/>
    <property type="match status" value="1"/>
</dbReference>
<dbReference type="InterPro" id="IPR036237">
    <property type="entry name" value="Xyl_isomerase-like_sf"/>
</dbReference>
<dbReference type="EMBL" id="BSOW01000046">
    <property type="protein sequence ID" value="GLR91349.1"/>
    <property type="molecule type" value="Genomic_DNA"/>
</dbReference>
<accession>A0ABQ6BAB2</accession>
<comment type="caution">
    <text evidence="2">The sequence shown here is derived from an EMBL/GenBank/DDBJ whole genome shotgun (WGS) entry which is preliminary data.</text>
</comment>
<dbReference type="RefSeq" id="WP_284274654.1">
    <property type="nucleotide sequence ID" value="NZ_BSOW01000046.1"/>
</dbReference>
<gene>
    <name evidence="2" type="ORF">GCM10007857_80660</name>
</gene>
<reference evidence="3" key="1">
    <citation type="journal article" date="2019" name="Int. J. Syst. Evol. Microbiol.">
        <title>The Global Catalogue of Microorganisms (GCM) 10K type strain sequencing project: providing services to taxonomists for standard genome sequencing and annotation.</title>
        <authorList>
            <consortium name="The Broad Institute Genomics Platform"/>
            <consortium name="The Broad Institute Genome Sequencing Center for Infectious Disease"/>
            <person name="Wu L."/>
            <person name="Ma J."/>
        </authorList>
    </citation>
    <scope>NUCLEOTIDE SEQUENCE [LARGE SCALE GENOMIC DNA]</scope>
    <source>
        <strain evidence="3">NBRC 102520</strain>
    </source>
</reference>
<feature type="domain" description="Xylose isomerase-like TIM barrel" evidence="1">
    <location>
        <begin position="44"/>
        <end position="268"/>
    </location>
</feature>
<dbReference type="PANTHER" id="PTHR12110">
    <property type="entry name" value="HYDROXYPYRUVATE ISOMERASE"/>
    <property type="match status" value="1"/>
</dbReference>
<evidence type="ECO:0000313" key="2">
    <source>
        <dbReference type="EMBL" id="GLR91349.1"/>
    </source>
</evidence>
<keyword evidence="2" id="KW-0413">Isomerase</keyword>
<name>A0ABQ6BAB2_9BRAD</name>
<dbReference type="InterPro" id="IPR050312">
    <property type="entry name" value="IolE/XylAMocC-like"/>
</dbReference>
<evidence type="ECO:0000259" key="1">
    <source>
        <dbReference type="Pfam" id="PF01261"/>
    </source>
</evidence>
<proteinExistence type="predicted"/>
<dbReference type="GO" id="GO:0016853">
    <property type="term" value="F:isomerase activity"/>
    <property type="evidence" value="ECO:0007669"/>
    <property type="project" value="UniProtKB-KW"/>
</dbReference>
<keyword evidence="3" id="KW-1185">Reference proteome</keyword>
<dbReference type="InterPro" id="IPR013022">
    <property type="entry name" value="Xyl_isomerase-like_TIM-brl"/>
</dbReference>